<dbReference type="EMBL" id="GGFJ01012869">
    <property type="protein sequence ID" value="MBW62010.1"/>
    <property type="molecule type" value="Transcribed_RNA"/>
</dbReference>
<dbReference type="AlphaFoldDB" id="A0A2M4C9L4"/>
<reference evidence="1" key="1">
    <citation type="submission" date="2018-01" db="EMBL/GenBank/DDBJ databases">
        <title>An insight into the sialome of Amazonian anophelines.</title>
        <authorList>
            <person name="Ribeiro J.M."/>
            <person name="Scarpassa V."/>
            <person name="Calvo E."/>
        </authorList>
    </citation>
    <scope>NUCLEOTIDE SEQUENCE</scope>
    <source>
        <tissue evidence="1">Salivary glands</tissue>
    </source>
</reference>
<proteinExistence type="predicted"/>
<protein>
    <submittedName>
        <fullName evidence="1">Putative secreted protein</fullName>
    </submittedName>
</protein>
<organism evidence="1">
    <name type="scientific">Anopheles marajoara</name>
    <dbReference type="NCBI Taxonomy" id="58244"/>
    <lineage>
        <taxon>Eukaryota</taxon>
        <taxon>Metazoa</taxon>
        <taxon>Ecdysozoa</taxon>
        <taxon>Arthropoda</taxon>
        <taxon>Hexapoda</taxon>
        <taxon>Insecta</taxon>
        <taxon>Pterygota</taxon>
        <taxon>Neoptera</taxon>
        <taxon>Endopterygota</taxon>
        <taxon>Diptera</taxon>
        <taxon>Nematocera</taxon>
        <taxon>Culicoidea</taxon>
        <taxon>Culicidae</taxon>
        <taxon>Anophelinae</taxon>
        <taxon>Anopheles</taxon>
    </lineage>
</organism>
<sequence length="92" mass="10584">MAISFVCVAVLCCFSRSNLSFFLRKHIKSTPAFLSLPAQSRIEPLQNHRFSCVRLPYKLKLVLRVLQALCRLHQESERARLGHEGRNGIVEF</sequence>
<name>A0A2M4C9L4_9DIPT</name>
<evidence type="ECO:0000313" key="1">
    <source>
        <dbReference type="EMBL" id="MBW62010.1"/>
    </source>
</evidence>
<accession>A0A2M4C9L4</accession>